<protein>
    <recommendedName>
        <fullName evidence="4">HeH/LEM domain-containing protein</fullName>
    </recommendedName>
</protein>
<feature type="region of interest" description="Disordered" evidence="1">
    <location>
        <begin position="39"/>
        <end position="71"/>
    </location>
</feature>
<dbReference type="RefSeq" id="WP_377352678.1">
    <property type="nucleotide sequence ID" value="NZ_JBHTLQ010000006.1"/>
</dbReference>
<evidence type="ECO:0008006" key="4">
    <source>
        <dbReference type="Google" id="ProtNLM"/>
    </source>
</evidence>
<comment type="caution">
    <text evidence="2">The sequence shown here is derived from an EMBL/GenBank/DDBJ whole genome shotgun (WGS) entry which is preliminary data.</text>
</comment>
<organism evidence="2 3">
    <name type="scientific">Phenylobacterium conjunctum</name>
    <dbReference type="NCBI Taxonomy" id="1298959"/>
    <lineage>
        <taxon>Bacteria</taxon>
        <taxon>Pseudomonadati</taxon>
        <taxon>Pseudomonadota</taxon>
        <taxon>Alphaproteobacteria</taxon>
        <taxon>Caulobacterales</taxon>
        <taxon>Caulobacteraceae</taxon>
        <taxon>Phenylobacterium</taxon>
    </lineage>
</organism>
<name>A0ABW3T0I9_9CAUL</name>
<reference evidence="3" key="1">
    <citation type="journal article" date="2019" name="Int. J. Syst. Evol. Microbiol.">
        <title>The Global Catalogue of Microorganisms (GCM) 10K type strain sequencing project: providing services to taxonomists for standard genome sequencing and annotation.</title>
        <authorList>
            <consortium name="The Broad Institute Genomics Platform"/>
            <consortium name="The Broad Institute Genome Sequencing Center for Infectious Disease"/>
            <person name="Wu L."/>
            <person name="Ma J."/>
        </authorList>
    </citation>
    <scope>NUCLEOTIDE SEQUENCE [LARGE SCALE GENOMIC DNA]</scope>
    <source>
        <strain evidence="3">CCUG 55074</strain>
    </source>
</reference>
<keyword evidence="3" id="KW-1185">Reference proteome</keyword>
<proteinExistence type="predicted"/>
<dbReference type="Proteomes" id="UP001597216">
    <property type="component" value="Unassembled WGS sequence"/>
</dbReference>
<evidence type="ECO:0000313" key="3">
    <source>
        <dbReference type="Proteomes" id="UP001597216"/>
    </source>
</evidence>
<gene>
    <name evidence="2" type="ORF">ACFQ27_04070</name>
</gene>
<accession>A0ABW3T0I9</accession>
<sequence length="120" mass="12139">MYDTPATVKIVSDVPETGGFIVINETDFNAEIHELYVAPEGDGTDAPTGGPELTTASTDAAEASGSTGGASELTKAEIITDLEALGVDYSPAASKAVLLEIRAKARAERDAKAAEAAAGA</sequence>
<dbReference type="EMBL" id="JBHTLQ010000006">
    <property type="protein sequence ID" value="MFD1189746.1"/>
    <property type="molecule type" value="Genomic_DNA"/>
</dbReference>
<feature type="compositionally biased region" description="Low complexity" evidence="1">
    <location>
        <begin position="52"/>
        <end position="71"/>
    </location>
</feature>
<evidence type="ECO:0000256" key="1">
    <source>
        <dbReference type="SAM" id="MobiDB-lite"/>
    </source>
</evidence>
<evidence type="ECO:0000313" key="2">
    <source>
        <dbReference type="EMBL" id="MFD1189746.1"/>
    </source>
</evidence>